<feature type="domain" description="Phage shock protein PspC N-terminal" evidence="7">
    <location>
        <begin position="18"/>
        <end position="74"/>
    </location>
</feature>
<dbReference type="InterPro" id="IPR052027">
    <property type="entry name" value="PspC"/>
</dbReference>
<dbReference type="AlphaFoldDB" id="A0A7L9QC00"/>
<keyword evidence="4 6" id="KW-1133">Transmembrane helix</keyword>
<dbReference type="PANTHER" id="PTHR33885">
    <property type="entry name" value="PHAGE SHOCK PROTEIN C"/>
    <property type="match status" value="1"/>
</dbReference>
<evidence type="ECO:0000256" key="4">
    <source>
        <dbReference type="ARBA" id="ARBA00022989"/>
    </source>
</evidence>
<dbReference type="Pfam" id="PF04024">
    <property type="entry name" value="PspC"/>
    <property type="match status" value="1"/>
</dbReference>
<keyword evidence="3 6" id="KW-0812">Transmembrane</keyword>
<dbReference type="GO" id="GO:0005886">
    <property type="term" value="C:plasma membrane"/>
    <property type="evidence" value="ECO:0007669"/>
    <property type="project" value="UniProtKB-SubCell"/>
</dbReference>
<reference evidence="8" key="1">
    <citation type="submission" date="2020-09" db="EMBL/GenBank/DDBJ databases">
        <title>A new high-throughput screening method to detect antimicrobial volatiles from metagenomic clone libraries.</title>
        <authorList>
            <person name="Stocker F."/>
            <person name="Obermeier M."/>
            <person name="Resch K."/>
            <person name="Berg G."/>
            <person name="Mueller Bogota C.A."/>
        </authorList>
    </citation>
    <scope>NUCLEOTIDE SEQUENCE</scope>
</reference>
<protein>
    <submittedName>
        <fullName evidence="8">Phage shock protein C</fullName>
    </submittedName>
</protein>
<evidence type="ECO:0000256" key="1">
    <source>
        <dbReference type="ARBA" id="ARBA00004162"/>
    </source>
</evidence>
<evidence type="ECO:0000313" key="8">
    <source>
        <dbReference type="EMBL" id="QOL00390.1"/>
    </source>
</evidence>
<name>A0A7L9QC00_9ZZZZ</name>
<gene>
    <name evidence="8" type="primary">pspC</name>
</gene>
<sequence>MSRDRTMPQDPFGPGPTGLYRDPAHGRIAGVCAGLANYFGVSIGGMRLAVIVLGFVFFGPVLFGYILLAVLLPRRPAFLFKDPDDEAFWHSVARRPADTVGGLARRFRALDDRLARMERRVTSPEEALRARFRDL</sequence>
<organism evidence="8">
    <name type="scientific">uncultured organism</name>
    <dbReference type="NCBI Taxonomy" id="155900"/>
    <lineage>
        <taxon>unclassified sequences</taxon>
        <taxon>environmental samples</taxon>
    </lineage>
</organism>
<keyword evidence="5 6" id="KW-0472">Membrane</keyword>
<dbReference type="InterPro" id="IPR007168">
    <property type="entry name" value="Phageshock_PspC_N"/>
</dbReference>
<dbReference type="PANTHER" id="PTHR33885:SF3">
    <property type="entry name" value="PHAGE SHOCK PROTEIN C"/>
    <property type="match status" value="1"/>
</dbReference>
<proteinExistence type="predicted"/>
<evidence type="ECO:0000256" key="2">
    <source>
        <dbReference type="ARBA" id="ARBA00022475"/>
    </source>
</evidence>
<evidence type="ECO:0000256" key="5">
    <source>
        <dbReference type="ARBA" id="ARBA00023136"/>
    </source>
</evidence>
<feature type="transmembrane region" description="Helical" evidence="6">
    <location>
        <begin position="48"/>
        <end position="72"/>
    </location>
</feature>
<evidence type="ECO:0000256" key="6">
    <source>
        <dbReference type="SAM" id="Phobius"/>
    </source>
</evidence>
<keyword evidence="2" id="KW-1003">Cell membrane</keyword>
<evidence type="ECO:0000256" key="3">
    <source>
        <dbReference type="ARBA" id="ARBA00022692"/>
    </source>
</evidence>
<accession>A0A7L9QC00</accession>
<dbReference type="EMBL" id="MW000468">
    <property type="protein sequence ID" value="QOL00390.1"/>
    <property type="molecule type" value="Genomic_DNA"/>
</dbReference>
<evidence type="ECO:0000259" key="7">
    <source>
        <dbReference type="Pfam" id="PF04024"/>
    </source>
</evidence>
<comment type="subcellular location">
    <subcellularLocation>
        <location evidence="1">Cell membrane</location>
        <topology evidence="1">Single-pass membrane protein</topology>
    </subcellularLocation>
</comment>